<feature type="region of interest" description="Disordered" evidence="1">
    <location>
        <begin position="38"/>
        <end position="82"/>
    </location>
</feature>
<dbReference type="Proteomes" id="UP000664122">
    <property type="component" value="Unassembled WGS sequence"/>
</dbReference>
<comment type="caution">
    <text evidence="2">The sequence shown here is derived from an EMBL/GenBank/DDBJ whole genome shotgun (WGS) entry which is preliminary data.</text>
</comment>
<reference evidence="2" key="1">
    <citation type="submission" date="2021-03" db="EMBL/GenBank/DDBJ databases">
        <title>Whole genome sequence of Jiella sp. CQZ9-1.</title>
        <authorList>
            <person name="Tuo L."/>
        </authorList>
    </citation>
    <scope>NUCLEOTIDE SEQUENCE</scope>
    <source>
        <strain evidence="2">CQZ9-1</strain>
    </source>
</reference>
<evidence type="ECO:0000313" key="3">
    <source>
        <dbReference type="Proteomes" id="UP000664122"/>
    </source>
</evidence>
<feature type="compositionally biased region" description="Basic and acidic residues" evidence="1">
    <location>
        <begin position="72"/>
        <end position="82"/>
    </location>
</feature>
<dbReference type="EMBL" id="JAFMPP010000016">
    <property type="protein sequence ID" value="MBO0664124.1"/>
    <property type="molecule type" value="Genomic_DNA"/>
</dbReference>
<sequence>MSAAALPLLLGGPPGWLVFGVLAVATAGAVYVMSETGEDADQSADEQLSSQSATTACSDCHPDGPDDDDDSKDPNKVDHIFGDKQLQKHKLDQYLESFDGDKAQAYRALQNATRNAVRATSGPFQTVVRSNGFNVTVRGAVVNGVPRLSTAFIP</sequence>
<proteinExistence type="predicted"/>
<keyword evidence="3" id="KW-1185">Reference proteome</keyword>
<gene>
    <name evidence="2" type="ORF">J1C48_16215</name>
</gene>
<dbReference type="RefSeq" id="WP_207259041.1">
    <property type="nucleotide sequence ID" value="NZ_JAFMPP010000016.1"/>
</dbReference>
<accession>A0A939G2Z5</accession>
<feature type="compositionally biased region" description="Polar residues" evidence="1">
    <location>
        <begin position="45"/>
        <end position="56"/>
    </location>
</feature>
<evidence type="ECO:0000256" key="1">
    <source>
        <dbReference type="SAM" id="MobiDB-lite"/>
    </source>
</evidence>
<dbReference type="AlphaFoldDB" id="A0A939G2Z5"/>
<name>A0A939G2Z5_9HYPH</name>
<organism evidence="2 3">
    <name type="scientific">Jiella flava</name>
    <dbReference type="NCBI Taxonomy" id="2816857"/>
    <lineage>
        <taxon>Bacteria</taxon>
        <taxon>Pseudomonadati</taxon>
        <taxon>Pseudomonadota</taxon>
        <taxon>Alphaproteobacteria</taxon>
        <taxon>Hyphomicrobiales</taxon>
        <taxon>Aurantimonadaceae</taxon>
        <taxon>Jiella</taxon>
    </lineage>
</organism>
<evidence type="ECO:0000313" key="2">
    <source>
        <dbReference type="EMBL" id="MBO0664124.1"/>
    </source>
</evidence>
<protein>
    <submittedName>
        <fullName evidence="2">Uncharacterized protein</fullName>
    </submittedName>
</protein>